<keyword evidence="8" id="KW-1185">Reference proteome</keyword>
<dbReference type="GO" id="GO:0016491">
    <property type="term" value="F:oxidoreductase activity"/>
    <property type="evidence" value="ECO:0007669"/>
    <property type="project" value="UniProtKB-KW"/>
</dbReference>
<comment type="cofactor">
    <cofactor evidence="1">
        <name>a divalent metal cation</name>
        <dbReference type="ChEBI" id="CHEBI:60240"/>
    </cofactor>
</comment>
<dbReference type="STRING" id="52689.AKG39_19130"/>
<dbReference type="OrthoDB" id="9801783at2"/>
<keyword evidence="4" id="KW-0479">Metal-binding</keyword>
<reference evidence="8" key="1">
    <citation type="submission" date="2015-07" db="EMBL/GenBank/DDBJ databases">
        <title>Draft genome sequence of Acetobacterium bakii DSM 8293, a potential psychrophilic chemical producer through syngas fermentation.</title>
        <authorList>
            <person name="Song Y."/>
            <person name="Hwang S."/>
            <person name="Cho B.-K."/>
        </authorList>
    </citation>
    <scope>NUCLEOTIDE SEQUENCE [LARGE SCALE GENOMIC DNA]</scope>
    <source>
        <strain evidence="8">DSM 8239</strain>
    </source>
</reference>
<evidence type="ECO:0000256" key="1">
    <source>
        <dbReference type="ARBA" id="ARBA00001968"/>
    </source>
</evidence>
<comment type="caution">
    <text evidence="7">The sequence shown here is derived from an EMBL/GenBank/DDBJ whole genome shotgun (WGS) entry which is preliminary data.</text>
</comment>
<comment type="subunit">
    <text evidence="3">Homodimer.</text>
</comment>
<keyword evidence="5" id="KW-0560">Oxidoreductase</keyword>
<evidence type="ECO:0000313" key="8">
    <source>
        <dbReference type="Proteomes" id="UP000036873"/>
    </source>
</evidence>
<evidence type="ECO:0000256" key="5">
    <source>
        <dbReference type="ARBA" id="ARBA00023002"/>
    </source>
</evidence>
<dbReference type="InterPro" id="IPR005255">
    <property type="entry name" value="PdxA_fam"/>
</dbReference>
<comment type="similarity">
    <text evidence="2">Belongs to the PdxA family. PdxA2 subfamily.</text>
</comment>
<dbReference type="NCBIfam" id="TIGR00557">
    <property type="entry name" value="pdxA"/>
    <property type="match status" value="1"/>
</dbReference>
<evidence type="ECO:0000256" key="3">
    <source>
        <dbReference type="ARBA" id="ARBA00011738"/>
    </source>
</evidence>
<name>A0A0L6TV64_9FIRM</name>
<evidence type="ECO:0000256" key="6">
    <source>
        <dbReference type="ARBA" id="ARBA00023027"/>
    </source>
</evidence>
<organism evidence="7 8">
    <name type="scientific">Acetobacterium bakii</name>
    <dbReference type="NCBI Taxonomy" id="52689"/>
    <lineage>
        <taxon>Bacteria</taxon>
        <taxon>Bacillati</taxon>
        <taxon>Bacillota</taxon>
        <taxon>Clostridia</taxon>
        <taxon>Eubacteriales</taxon>
        <taxon>Eubacteriaceae</taxon>
        <taxon>Acetobacterium</taxon>
    </lineage>
</organism>
<dbReference type="GO" id="GO:0051287">
    <property type="term" value="F:NAD binding"/>
    <property type="evidence" value="ECO:0007669"/>
    <property type="project" value="InterPro"/>
</dbReference>
<proteinExistence type="inferred from homology"/>
<dbReference type="Pfam" id="PF04166">
    <property type="entry name" value="PdxA"/>
    <property type="match status" value="1"/>
</dbReference>
<accession>A0A0L6TV64</accession>
<dbReference type="AlphaFoldDB" id="A0A0L6TV64"/>
<evidence type="ECO:0000256" key="4">
    <source>
        <dbReference type="ARBA" id="ARBA00022723"/>
    </source>
</evidence>
<dbReference type="Proteomes" id="UP000036873">
    <property type="component" value="Unassembled WGS sequence"/>
</dbReference>
<evidence type="ECO:0000313" key="7">
    <source>
        <dbReference type="EMBL" id="KNZ40169.1"/>
    </source>
</evidence>
<dbReference type="Gene3D" id="3.40.718.10">
    <property type="entry name" value="Isopropylmalate Dehydrogenase"/>
    <property type="match status" value="1"/>
</dbReference>
<dbReference type="PATRIC" id="fig|52689.4.peg.4015"/>
<dbReference type="PANTHER" id="PTHR30004:SF6">
    <property type="entry name" value="D-THREONATE 4-PHOSPHATE DEHYDROGENASE"/>
    <property type="match status" value="1"/>
</dbReference>
<dbReference type="EMBL" id="LGYO01000082">
    <property type="protein sequence ID" value="KNZ40169.1"/>
    <property type="molecule type" value="Genomic_DNA"/>
</dbReference>
<evidence type="ECO:0000256" key="2">
    <source>
        <dbReference type="ARBA" id="ARBA00009464"/>
    </source>
</evidence>
<keyword evidence="6" id="KW-0520">NAD</keyword>
<protein>
    <submittedName>
        <fullName evidence="7">4-hydroxythreonine-4-phosphate dehydrogenase</fullName>
    </submittedName>
</protein>
<sequence length="336" mass="36291">MGDPAGVGPEITLKAMMNSEVLKATVPIAIGDKRVLEKAKSIIGSSWELIEIDCIEDIDSIRGSCFYYLNINSIGEQLWEYGKVDKICGAAAFSYITKAIDLAMSKKIDGVVTAPINKEAFNLAGYHFSGHTEIFAHQTKAEKFRMLLTGKKLKVIHVTTHSSMRKVCDLITCDRVFDTIVLADQTAKLLGKSNPVIGVAGFNPHSSENGLFGEEEEKEITPAIKKAQAVGINVVGPISPDTVFVKALGGDYDIVVAMYHDQGHIPLKLEGFKMDPLTKAFTSLSGVNSTVGLPIIRTSVDHGTAFDKAGTGEANEESMIEALLMAAKMAENQKIL</sequence>
<dbReference type="PANTHER" id="PTHR30004">
    <property type="entry name" value="4-HYDROXYTHREONINE-4-PHOSPHATE DEHYDROGENASE"/>
    <property type="match status" value="1"/>
</dbReference>
<gene>
    <name evidence="7" type="ORF">AKG39_19130</name>
</gene>
<dbReference type="SUPFAM" id="SSF53659">
    <property type="entry name" value="Isocitrate/Isopropylmalate dehydrogenase-like"/>
    <property type="match status" value="1"/>
</dbReference>
<dbReference type="GO" id="GO:0046872">
    <property type="term" value="F:metal ion binding"/>
    <property type="evidence" value="ECO:0007669"/>
    <property type="project" value="UniProtKB-KW"/>
</dbReference>